<keyword evidence="1" id="KW-0723">Serine/threonine-protein kinase</keyword>
<dbReference type="STRING" id="2018661.A0A2A2KME5"/>
<dbReference type="Gene3D" id="1.10.510.10">
    <property type="entry name" value="Transferase(Phosphotransferase) domain 1"/>
    <property type="match status" value="1"/>
</dbReference>
<evidence type="ECO:0000256" key="6">
    <source>
        <dbReference type="SAM" id="MobiDB-lite"/>
    </source>
</evidence>
<evidence type="ECO:0000313" key="8">
    <source>
        <dbReference type="EMBL" id="PAV75082.1"/>
    </source>
</evidence>
<organism evidence="8 9">
    <name type="scientific">Diploscapter pachys</name>
    <dbReference type="NCBI Taxonomy" id="2018661"/>
    <lineage>
        <taxon>Eukaryota</taxon>
        <taxon>Metazoa</taxon>
        <taxon>Ecdysozoa</taxon>
        <taxon>Nematoda</taxon>
        <taxon>Chromadorea</taxon>
        <taxon>Rhabditida</taxon>
        <taxon>Rhabditina</taxon>
        <taxon>Rhabditomorpha</taxon>
        <taxon>Rhabditoidea</taxon>
        <taxon>Rhabditidae</taxon>
        <taxon>Diploscapter</taxon>
    </lineage>
</organism>
<sequence length="351" mass="40423">MNLMETDLHQVIHSRRKLLEQHFQYFVYQILRGIKALHSAKIAHRDLKPSNLLVNRNCLLRIADFGMARCVKSPEPNDEDNKMNIKTKYVTTLWYCAPELLFSILDYDTQVDMWSIGCILSEMILQRPLLPGKDTPSQIRMIVYYVGTPERKVLEKVSSPTVLDLIQSCGPKVAVPWQAIFPKATKQFIRLVSMLLQVNPRKRATAEQALEHPYVSQYHDPKFEPICDKQVHFDADAIESLGPKEVNVALAEEVAYYETLRGPYNTRTTPPTIEDLNDEEKSESAEKPRMDASDRRIDDNGTFSQIREEVIFSDLKRKPFRSCPLPLVPRPNVVFALQRRRLEGWTSPVKG</sequence>
<reference evidence="8 9" key="1">
    <citation type="journal article" date="2017" name="Curr. Biol.">
        <title>Genome architecture and evolution of a unichromosomal asexual nematode.</title>
        <authorList>
            <person name="Fradin H."/>
            <person name="Zegar C."/>
            <person name="Gutwein M."/>
            <person name="Lucas J."/>
            <person name="Kovtun M."/>
            <person name="Corcoran D."/>
            <person name="Baugh L.R."/>
            <person name="Kiontke K."/>
            <person name="Gunsalus K."/>
            <person name="Fitch D.H."/>
            <person name="Piano F."/>
        </authorList>
    </citation>
    <scope>NUCLEOTIDE SEQUENCE [LARGE SCALE GENOMIC DNA]</scope>
    <source>
        <strain evidence="8">PF1309</strain>
    </source>
</reference>
<dbReference type="SMART" id="SM00220">
    <property type="entry name" value="S_TKc"/>
    <property type="match status" value="1"/>
</dbReference>
<protein>
    <recommendedName>
        <fullName evidence="7">Protein kinase domain-containing protein</fullName>
    </recommendedName>
</protein>
<keyword evidence="3" id="KW-0547">Nucleotide-binding</keyword>
<dbReference type="InterPro" id="IPR011009">
    <property type="entry name" value="Kinase-like_dom_sf"/>
</dbReference>
<feature type="region of interest" description="Disordered" evidence="6">
    <location>
        <begin position="265"/>
        <end position="300"/>
    </location>
</feature>
<evidence type="ECO:0000313" key="9">
    <source>
        <dbReference type="Proteomes" id="UP000218231"/>
    </source>
</evidence>
<dbReference type="PROSITE" id="PS00108">
    <property type="entry name" value="PROTEIN_KINASE_ST"/>
    <property type="match status" value="1"/>
</dbReference>
<evidence type="ECO:0000256" key="1">
    <source>
        <dbReference type="ARBA" id="ARBA00022527"/>
    </source>
</evidence>
<dbReference type="SUPFAM" id="SSF56112">
    <property type="entry name" value="Protein kinase-like (PK-like)"/>
    <property type="match status" value="1"/>
</dbReference>
<feature type="domain" description="Protein kinase" evidence="7">
    <location>
        <begin position="1"/>
        <end position="215"/>
    </location>
</feature>
<evidence type="ECO:0000259" key="7">
    <source>
        <dbReference type="PROSITE" id="PS50011"/>
    </source>
</evidence>
<dbReference type="GO" id="GO:0004674">
    <property type="term" value="F:protein serine/threonine kinase activity"/>
    <property type="evidence" value="ECO:0007669"/>
    <property type="project" value="UniProtKB-KW"/>
</dbReference>
<accession>A0A2A2KME5</accession>
<dbReference type="InterPro" id="IPR050117">
    <property type="entry name" value="MAPK"/>
</dbReference>
<evidence type="ECO:0000256" key="5">
    <source>
        <dbReference type="ARBA" id="ARBA00022840"/>
    </source>
</evidence>
<dbReference type="Proteomes" id="UP000218231">
    <property type="component" value="Unassembled WGS sequence"/>
</dbReference>
<feature type="compositionally biased region" description="Basic and acidic residues" evidence="6">
    <location>
        <begin position="282"/>
        <end position="299"/>
    </location>
</feature>
<dbReference type="AlphaFoldDB" id="A0A2A2KME5"/>
<evidence type="ECO:0000256" key="2">
    <source>
        <dbReference type="ARBA" id="ARBA00022679"/>
    </source>
</evidence>
<keyword evidence="4" id="KW-0418">Kinase</keyword>
<dbReference type="FunFam" id="1.10.510.10:FF:000040">
    <property type="entry name" value="Mitogen-activated protein kinase"/>
    <property type="match status" value="1"/>
</dbReference>
<dbReference type="PANTHER" id="PTHR24055">
    <property type="entry name" value="MITOGEN-ACTIVATED PROTEIN KINASE"/>
    <property type="match status" value="1"/>
</dbReference>
<comment type="caution">
    <text evidence="8">The sequence shown here is derived from an EMBL/GenBank/DDBJ whole genome shotgun (WGS) entry which is preliminary data.</text>
</comment>
<evidence type="ECO:0000256" key="3">
    <source>
        <dbReference type="ARBA" id="ARBA00022741"/>
    </source>
</evidence>
<name>A0A2A2KME5_9BILA</name>
<gene>
    <name evidence="8" type="ORF">WR25_02148</name>
</gene>
<dbReference type="OrthoDB" id="192887at2759"/>
<dbReference type="GO" id="GO:0005524">
    <property type="term" value="F:ATP binding"/>
    <property type="evidence" value="ECO:0007669"/>
    <property type="project" value="UniProtKB-KW"/>
</dbReference>
<evidence type="ECO:0000256" key="4">
    <source>
        <dbReference type="ARBA" id="ARBA00022777"/>
    </source>
</evidence>
<dbReference type="EMBL" id="LIAE01008213">
    <property type="protein sequence ID" value="PAV75082.1"/>
    <property type="molecule type" value="Genomic_DNA"/>
</dbReference>
<dbReference type="Pfam" id="PF00069">
    <property type="entry name" value="Pkinase"/>
    <property type="match status" value="1"/>
</dbReference>
<dbReference type="PROSITE" id="PS50011">
    <property type="entry name" value="PROTEIN_KINASE_DOM"/>
    <property type="match status" value="1"/>
</dbReference>
<keyword evidence="2" id="KW-0808">Transferase</keyword>
<keyword evidence="9" id="KW-1185">Reference proteome</keyword>
<dbReference type="InterPro" id="IPR008271">
    <property type="entry name" value="Ser/Thr_kinase_AS"/>
</dbReference>
<keyword evidence="5" id="KW-0067">ATP-binding</keyword>
<dbReference type="InterPro" id="IPR000719">
    <property type="entry name" value="Prot_kinase_dom"/>
</dbReference>
<proteinExistence type="predicted"/>